<gene>
    <name evidence="2" type="ORF">ACFQ0F_01320</name>
</gene>
<protein>
    <submittedName>
        <fullName evidence="2">Alpha/beta hydrolase family protein</fullName>
        <ecNumber evidence="2">3.4.-.-</ecNumber>
    </submittedName>
</protein>
<name>A0ABW3HC36_9GAMM</name>
<dbReference type="RefSeq" id="WP_379068238.1">
    <property type="nucleotide sequence ID" value="NZ_JBHTIT010000001.1"/>
</dbReference>
<dbReference type="GO" id="GO:0016787">
    <property type="term" value="F:hydrolase activity"/>
    <property type="evidence" value="ECO:0007669"/>
    <property type="project" value="UniProtKB-KW"/>
</dbReference>
<dbReference type="SUPFAM" id="SSF53474">
    <property type="entry name" value="alpha/beta-Hydrolases"/>
    <property type="match status" value="1"/>
</dbReference>
<accession>A0ABW3HC36</accession>
<evidence type="ECO:0000256" key="1">
    <source>
        <dbReference type="ARBA" id="ARBA00022801"/>
    </source>
</evidence>
<dbReference type="InterPro" id="IPR050261">
    <property type="entry name" value="FrsA_esterase"/>
</dbReference>
<dbReference type="InterPro" id="IPR029058">
    <property type="entry name" value="AB_hydrolase_fold"/>
</dbReference>
<comment type="caution">
    <text evidence="2">The sequence shown here is derived from an EMBL/GenBank/DDBJ whole genome shotgun (WGS) entry which is preliminary data.</text>
</comment>
<reference evidence="3" key="1">
    <citation type="journal article" date="2019" name="Int. J. Syst. Evol. Microbiol.">
        <title>The Global Catalogue of Microorganisms (GCM) 10K type strain sequencing project: providing services to taxonomists for standard genome sequencing and annotation.</title>
        <authorList>
            <consortium name="The Broad Institute Genomics Platform"/>
            <consortium name="The Broad Institute Genome Sequencing Center for Infectious Disease"/>
            <person name="Wu L."/>
            <person name="Ma J."/>
        </authorList>
    </citation>
    <scope>NUCLEOTIDE SEQUENCE [LARGE SCALE GENOMIC DNA]</scope>
    <source>
        <strain evidence="3">CCUG 63419</strain>
    </source>
</reference>
<sequence length="457" mass="49651">MPEPEKAQAFDPAVELSNGMRQLQRQDEYLTPDYQLRLYQESMGQLLESLAILGGDPERQFLTDLCWSNGLPCAGDVRLYDWQKSGYGIVEPVLFANRTGAIISGHVWATKQGPAKRPLIVITGGSIQATEQMYWWAAQTLAKAGYVVLTTDPQNQGRSDTFGEGADAGEGVPPQFSGNTFYDGTVDALDFMLSTPEKPFCPVLARSGNSHCEKQSRRAKAGLNTAFNPYWQLVDTQRIGLAGHSYGAAGVSYVGQQDARVKAIVAWDNLCNPLGAPSPCQAGFQAPTPVLHVPALGISNDYAGGPIPQPNAKSQASFELSKAGVETGMIVIRGGTHFEYSYLPLSAFSATHRGIDLAAWYTTAWFDKFLKSDPSAESRLLTSRWRQDATDATLDPAGKGNMFSSSTRSRLDLRLKNGARWICEDLRQGCVGLVDADGVSGDYSFLDISTRPESTPQ</sequence>
<evidence type="ECO:0000313" key="3">
    <source>
        <dbReference type="Proteomes" id="UP001597044"/>
    </source>
</evidence>
<keyword evidence="3" id="KW-1185">Reference proteome</keyword>
<dbReference type="PANTHER" id="PTHR22946:SF9">
    <property type="entry name" value="POLYKETIDE TRANSFERASE AF380"/>
    <property type="match status" value="1"/>
</dbReference>
<dbReference type="EC" id="3.4.-.-" evidence="2"/>
<dbReference type="Proteomes" id="UP001597044">
    <property type="component" value="Unassembled WGS sequence"/>
</dbReference>
<dbReference type="PANTHER" id="PTHR22946">
    <property type="entry name" value="DIENELACTONE HYDROLASE DOMAIN-CONTAINING PROTEIN-RELATED"/>
    <property type="match status" value="1"/>
</dbReference>
<dbReference type="Gene3D" id="3.40.50.1820">
    <property type="entry name" value="alpha/beta hydrolase"/>
    <property type="match status" value="1"/>
</dbReference>
<proteinExistence type="predicted"/>
<organism evidence="2 3">
    <name type="scientific">Paraperlucidibaca wandonensis</name>
    <dbReference type="NCBI Taxonomy" id="1268273"/>
    <lineage>
        <taxon>Bacteria</taxon>
        <taxon>Pseudomonadati</taxon>
        <taxon>Pseudomonadota</taxon>
        <taxon>Gammaproteobacteria</taxon>
        <taxon>Moraxellales</taxon>
        <taxon>Moraxellaceae</taxon>
        <taxon>Paraperlucidibaca</taxon>
    </lineage>
</organism>
<keyword evidence="1 2" id="KW-0378">Hydrolase</keyword>
<dbReference type="EMBL" id="JBHTIT010000001">
    <property type="protein sequence ID" value="MFD0949046.1"/>
    <property type="molecule type" value="Genomic_DNA"/>
</dbReference>
<evidence type="ECO:0000313" key="2">
    <source>
        <dbReference type="EMBL" id="MFD0949046.1"/>
    </source>
</evidence>